<feature type="region of interest" description="Disordered" evidence="5">
    <location>
        <begin position="191"/>
        <end position="230"/>
    </location>
</feature>
<comment type="caution">
    <text evidence="6">The sequence shown here is derived from an EMBL/GenBank/DDBJ whole genome shotgun (WGS) entry which is preliminary data.</text>
</comment>
<feature type="compositionally biased region" description="Low complexity" evidence="5">
    <location>
        <begin position="208"/>
        <end position="220"/>
    </location>
</feature>
<sequence length="230" mass="24420">MSDYAISDESFVPLKIVIAGGFGVGKTTMVGAVSEIPPLTTEETLTAASVDHDSLDGVPEKDATTVAMDFGRITLSAHHMMLLLFGTPGQKRFWFMWDHLASGAIGAVVLADTRRLVDCFAAVEYFERRGLPFVVGVNEFDDAYRYTPEEVKAALHLRDDTPVMCCDARATASARNLLITLVEHAHARSVAARAGAAPEPRPAPGSPPASETATASVPSVPASPPRSTPA</sequence>
<evidence type="ECO:0000256" key="4">
    <source>
        <dbReference type="ARBA" id="ARBA00023134"/>
    </source>
</evidence>
<dbReference type="PANTHER" id="PTHR42708">
    <property type="entry name" value="ATP/GTP-BINDING PROTEIN-RELATED"/>
    <property type="match status" value="1"/>
</dbReference>
<keyword evidence="2" id="KW-0547">Nucleotide-binding</keyword>
<dbReference type="CDD" id="cd00882">
    <property type="entry name" value="Ras_like_GTPase"/>
    <property type="match status" value="1"/>
</dbReference>
<evidence type="ECO:0000256" key="1">
    <source>
        <dbReference type="ARBA" id="ARBA00005290"/>
    </source>
</evidence>
<dbReference type="EMBL" id="BAAAPF010000194">
    <property type="protein sequence ID" value="GAA2138373.1"/>
    <property type="molecule type" value="Genomic_DNA"/>
</dbReference>
<keyword evidence="4" id="KW-0342">GTP-binding</keyword>
<dbReference type="Gene3D" id="3.40.50.300">
    <property type="entry name" value="P-loop containing nucleotide triphosphate hydrolases"/>
    <property type="match status" value="1"/>
</dbReference>
<evidence type="ECO:0008006" key="8">
    <source>
        <dbReference type="Google" id="ProtNLM"/>
    </source>
</evidence>
<dbReference type="InterPro" id="IPR027417">
    <property type="entry name" value="P-loop_NTPase"/>
</dbReference>
<comment type="similarity">
    <text evidence="1">Belongs to the GPN-loop GTPase family.</text>
</comment>
<evidence type="ECO:0000256" key="3">
    <source>
        <dbReference type="ARBA" id="ARBA00022801"/>
    </source>
</evidence>
<dbReference type="PANTHER" id="PTHR42708:SF1">
    <property type="entry name" value="GLIDING MOTILITY PROTEIN MGLA"/>
    <property type="match status" value="1"/>
</dbReference>
<proteinExistence type="inferred from homology"/>
<evidence type="ECO:0000313" key="7">
    <source>
        <dbReference type="Proteomes" id="UP001500443"/>
    </source>
</evidence>
<dbReference type="Pfam" id="PF03029">
    <property type="entry name" value="ATP_bind_1"/>
    <property type="match status" value="1"/>
</dbReference>
<keyword evidence="7" id="KW-1185">Reference proteome</keyword>
<evidence type="ECO:0000256" key="2">
    <source>
        <dbReference type="ARBA" id="ARBA00022741"/>
    </source>
</evidence>
<name>A0ABN2Z8C0_9ACTN</name>
<evidence type="ECO:0000313" key="6">
    <source>
        <dbReference type="EMBL" id="GAA2138373.1"/>
    </source>
</evidence>
<organism evidence="6 7">
    <name type="scientific">Streptomyces synnematoformans</name>
    <dbReference type="NCBI Taxonomy" id="415721"/>
    <lineage>
        <taxon>Bacteria</taxon>
        <taxon>Bacillati</taxon>
        <taxon>Actinomycetota</taxon>
        <taxon>Actinomycetes</taxon>
        <taxon>Kitasatosporales</taxon>
        <taxon>Streptomycetaceae</taxon>
        <taxon>Streptomyces</taxon>
    </lineage>
</organism>
<dbReference type="Proteomes" id="UP001500443">
    <property type="component" value="Unassembled WGS sequence"/>
</dbReference>
<dbReference type="InterPro" id="IPR004130">
    <property type="entry name" value="Gpn"/>
</dbReference>
<accession>A0ABN2Z8C0</accession>
<keyword evidence="3" id="KW-0378">Hydrolase</keyword>
<evidence type="ECO:0000256" key="5">
    <source>
        <dbReference type="SAM" id="MobiDB-lite"/>
    </source>
</evidence>
<gene>
    <name evidence="6" type="ORF">GCM10009802_47800</name>
</gene>
<dbReference type="SUPFAM" id="SSF52540">
    <property type="entry name" value="P-loop containing nucleoside triphosphate hydrolases"/>
    <property type="match status" value="1"/>
</dbReference>
<feature type="compositionally biased region" description="Pro residues" evidence="5">
    <location>
        <begin position="221"/>
        <end position="230"/>
    </location>
</feature>
<reference evidence="6 7" key="1">
    <citation type="journal article" date="2019" name="Int. J. Syst. Evol. Microbiol.">
        <title>The Global Catalogue of Microorganisms (GCM) 10K type strain sequencing project: providing services to taxonomists for standard genome sequencing and annotation.</title>
        <authorList>
            <consortium name="The Broad Institute Genomics Platform"/>
            <consortium name="The Broad Institute Genome Sequencing Center for Infectious Disease"/>
            <person name="Wu L."/>
            <person name="Ma J."/>
        </authorList>
    </citation>
    <scope>NUCLEOTIDE SEQUENCE [LARGE SCALE GENOMIC DNA]</scope>
    <source>
        <strain evidence="6 7">JCM 15481</strain>
    </source>
</reference>
<dbReference type="InterPro" id="IPR052705">
    <property type="entry name" value="Gliding_Motility_GTPase"/>
</dbReference>
<protein>
    <recommendedName>
        <fullName evidence="8">ATP-binding protein</fullName>
    </recommendedName>
</protein>
<dbReference type="RefSeq" id="WP_344292058.1">
    <property type="nucleotide sequence ID" value="NZ_BAAAPF010000194.1"/>
</dbReference>